<sequence>MSLQTIVATAGVTRAAALSPAHTPVTMAAHKRTSWPTATKSAFYANFYAVDEATGVDIG</sequence>
<gene>
    <name evidence="1" type="ORF">UFOPK1807_00836</name>
</gene>
<evidence type="ECO:0000313" key="1">
    <source>
        <dbReference type="EMBL" id="CAB4601079.1"/>
    </source>
</evidence>
<reference evidence="1" key="1">
    <citation type="submission" date="2020-05" db="EMBL/GenBank/DDBJ databases">
        <authorList>
            <person name="Chiriac C."/>
            <person name="Salcher M."/>
            <person name="Ghai R."/>
            <person name="Kavagutti S V."/>
        </authorList>
    </citation>
    <scope>NUCLEOTIDE SEQUENCE</scope>
</reference>
<dbReference type="AlphaFoldDB" id="A0A6J6GML9"/>
<dbReference type="EMBL" id="CAEZUI010000114">
    <property type="protein sequence ID" value="CAB4601079.1"/>
    <property type="molecule type" value="Genomic_DNA"/>
</dbReference>
<accession>A0A6J6GML9</accession>
<organism evidence="1">
    <name type="scientific">freshwater metagenome</name>
    <dbReference type="NCBI Taxonomy" id="449393"/>
    <lineage>
        <taxon>unclassified sequences</taxon>
        <taxon>metagenomes</taxon>
        <taxon>ecological metagenomes</taxon>
    </lineage>
</organism>
<name>A0A6J6GML9_9ZZZZ</name>
<proteinExistence type="predicted"/>
<protein>
    <submittedName>
        <fullName evidence="1">Unannotated protein</fullName>
    </submittedName>
</protein>